<dbReference type="GO" id="GO:0050266">
    <property type="term" value="F:rosmarinate synthase activity"/>
    <property type="evidence" value="ECO:0007669"/>
    <property type="project" value="UniProtKB-ARBA"/>
</dbReference>
<sequence length="424" mass="47748">MKVVVRESTIVKPAEETTATKLWNSSLDLSASNYYTKTVYFYPSNGAPNFFDTKILKDALSKALVPFYPMGGRFKEGEDGRIEIDCQGQGVLFLEAESDGVIDDFGNFAPTLEYLKLIPVVDNPWENKSNPLVIFQVTRFKCGGVSLGVGTHHRLQDGMTALHFINTWSDMARGKDITLPPFIDRTLLRANDPPRPIFKHIEYQADLTKKQTLDQTKTTFSSFEIKRDQLLALKEQALEGGNIIKYSSFEILSAHLWKCVCKARSLPDDVNTKLYFPVDGRARLQPPLPEGYFGNVVFSATAIAPAGEIQTKPIWYAASKIREATTIMNNDYLRSAIDYLEQNKFQKGQISYDYTNVRVVSWTRLPIHDADFGWGKTIFMGRTGIPAVGRCYVLPSPINDGSLSVIIGLEVEQMKLFSNLWYAF</sequence>
<evidence type="ECO:0000313" key="4">
    <source>
        <dbReference type="EMBL" id="KAK1411043.1"/>
    </source>
</evidence>
<organism evidence="4 5">
    <name type="scientific">Tagetes erecta</name>
    <name type="common">African marigold</name>
    <dbReference type="NCBI Taxonomy" id="13708"/>
    <lineage>
        <taxon>Eukaryota</taxon>
        <taxon>Viridiplantae</taxon>
        <taxon>Streptophyta</taxon>
        <taxon>Embryophyta</taxon>
        <taxon>Tracheophyta</taxon>
        <taxon>Spermatophyta</taxon>
        <taxon>Magnoliopsida</taxon>
        <taxon>eudicotyledons</taxon>
        <taxon>Gunneridae</taxon>
        <taxon>Pentapetalae</taxon>
        <taxon>asterids</taxon>
        <taxon>campanulids</taxon>
        <taxon>Asterales</taxon>
        <taxon>Asteraceae</taxon>
        <taxon>Asteroideae</taxon>
        <taxon>Heliantheae alliance</taxon>
        <taxon>Tageteae</taxon>
        <taxon>Tagetes</taxon>
    </lineage>
</organism>
<accession>A0AAD8JWA8</accession>
<dbReference type="AlphaFoldDB" id="A0AAD8JWA8"/>
<evidence type="ECO:0000256" key="1">
    <source>
        <dbReference type="ARBA" id="ARBA00009861"/>
    </source>
</evidence>
<name>A0AAD8JWA8_TARER</name>
<dbReference type="FunFam" id="3.30.559.10:FF:000015">
    <property type="entry name" value="Spermidine hydroxycinnamoyl transferase"/>
    <property type="match status" value="1"/>
</dbReference>
<dbReference type="InterPro" id="IPR050317">
    <property type="entry name" value="Plant_Fungal_Acyltransferase"/>
</dbReference>
<dbReference type="PANTHER" id="PTHR31642">
    <property type="entry name" value="TRICHOTHECENE 3-O-ACETYLTRANSFERASE"/>
    <property type="match status" value="1"/>
</dbReference>
<comment type="similarity">
    <text evidence="1">Belongs to the plant acyltransferase family.</text>
</comment>
<proteinExistence type="inferred from homology"/>
<keyword evidence="3" id="KW-0012">Acyltransferase</keyword>
<reference evidence="4" key="1">
    <citation type="journal article" date="2023" name="bioRxiv">
        <title>Improved chromosome-level genome assembly for marigold (Tagetes erecta).</title>
        <authorList>
            <person name="Jiang F."/>
            <person name="Yuan L."/>
            <person name="Wang S."/>
            <person name="Wang H."/>
            <person name="Xu D."/>
            <person name="Wang A."/>
            <person name="Fan W."/>
        </authorList>
    </citation>
    <scope>NUCLEOTIDE SEQUENCE</scope>
    <source>
        <strain evidence="4">WSJ</strain>
        <tissue evidence="4">Leaf</tissue>
    </source>
</reference>
<evidence type="ECO:0000256" key="2">
    <source>
        <dbReference type="ARBA" id="ARBA00022679"/>
    </source>
</evidence>
<keyword evidence="2" id="KW-0808">Transferase</keyword>
<dbReference type="Pfam" id="PF02458">
    <property type="entry name" value="Transferase"/>
    <property type="match status" value="1"/>
</dbReference>
<gene>
    <name evidence="4" type="ORF">QVD17_37587</name>
</gene>
<dbReference type="EMBL" id="JAUHHV010000010">
    <property type="protein sequence ID" value="KAK1411043.1"/>
    <property type="molecule type" value="Genomic_DNA"/>
</dbReference>
<keyword evidence="5" id="KW-1185">Reference proteome</keyword>
<evidence type="ECO:0000256" key="3">
    <source>
        <dbReference type="ARBA" id="ARBA00023315"/>
    </source>
</evidence>
<evidence type="ECO:0000313" key="5">
    <source>
        <dbReference type="Proteomes" id="UP001229421"/>
    </source>
</evidence>
<protein>
    <submittedName>
        <fullName evidence="4">Uncharacterized protein</fullName>
    </submittedName>
</protein>
<dbReference type="FunFam" id="3.30.559.10:FF:000008">
    <property type="entry name" value="Tryptamine hydroxycinnamoyl transferase"/>
    <property type="match status" value="1"/>
</dbReference>
<dbReference type="Proteomes" id="UP001229421">
    <property type="component" value="Unassembled WGS sequence"/>
</dbReference>
<comment type="caution">
    <text evidence="4">The sequence shown here is derived from an EMBL/GenBank/DDBJ whole genome shotgun (WGS) entry which is preliminary data.</text>
</comment>
<dbReference type="PANTHER" id="PTHR31642:SF11">
    <property type="entry name" value="SHIKIMATE O-HYDROXYCINNAMOYLTRANSFERASE"/>
    <property type="match status" value="1"/>
</dbReference>
<dbReference type="InterPro" id="IPR023213">
    <property type="entry name" value="CAT-like_dom_sf"/>
</dbReference>
<dbReference type="Gene3D" id="3.30.559.10">
    <property type="entry name" value="Chloramphenicol acetyltransferase-like domain"/>
    <property type="match status" value="2"/>
</dbReference>